<dbReference type="Gene3D" id="1.20.120.1770">
    <property type="match status" value="1"/>
</dbReference>
<feature type="domain" description="Cytochrome b561" evidence="8">
    <location>
        <begin position="149"/>
        <end position="353"/>
    </location>
</feature>
<evidence type="ECO:0000256" key="1">
    <source>
        <dbReference type="ARBA" id="ARBA00004370"/>
    </source>
</evidence>
<dbReference type="PANTHER" id="PTHR47281:SF1">
    <property type="entry name" value="OS09G0557700 PROTEIN"/>
    <property type="match status" value="1"/>
</dbReference>
<reference evidence="9 10" key="1">
    <citation type="journal article" date="2013" name="Nature">
        <title>Insights into bilaterian evolution from three spiralian genomes.</title>
        <authorList>
            <person name="Simakov O."/>
            <person name="Marletaz F."/>
            <person name="Cho S.J."/>
            <person name="Edsinger-Gonzales E."/>
            <person name="Havlak P."/>
            <person name="Hellsten U."/>
            <person name="Kuo D.H."/>
            <person name="Larsson T."/>
            <person name="Lv J."/>
            <person name="Arendt D."/>
            <person name="Savage R."/>
            <person name="Osoegawa K."/>
            <person name="de Jong P."/>
            <person name="Grimwood J."/>
            <person name="Chapman J.A."/>
            <person name="Shapiro H."/>
            <person name="Aerts A."/>
            <person name="Otillar R.P."/>
            <person name="Terry A.Y."/>
            <person name="Boore J.L."/>
            <person name="Grigoriev I.V."/>
            <person name="Lindberg D.R."/>
            <person name="Seaver E.C."/>
            <person name="Weisblat D.A."/>
            <person name="Putnam N.H."/>
            <person name="Rokhsar D.S."/>
        </authorList>
    </citation>
    <scope>NUCLEOTIDE SEQUENCE [LARGE SCALE GENOMIC DNA]</scope>
</reference>
<gene>
    <name evidence="9" type="ORF">LOTGIDRAFT_152604</name>
</gene>
<dbReference type="InterPro" id="IPR045879">
    <property type="entry name" value="B561A"/>
</dbReference>
<protein>
    <recommendedName>
        <fullName evidence="8">Cytochrome b561 domain-containing protein</fullName>
    </recommendedName>
</protein>
<dbReference type="HOGENOM" id="CLU_754971_0_0_1"/>
<feature type="transmembrane region" description="Helical" evidence="7">
    <location>
        <begin position="230"/>
        <end position="249"/>
    </location>
</feature>
<keyword evidence="4" id="KW-0249">Electron transport</keyword>
<sequence length="367" mass="40392">MENCGNCNDYDPSHPHSRCLHTGTMIDKDEFILFGGCLGGGGTGGPCPGGDSWRYGKSKTWKRLPDCAAPRMYGAMAMLPSSPSKKRVVMYGGRDTSKNVINTDGIQADQISVFDPDTDEWTIRKTSALSNNHPSKRQKSGMVAGPTGIYMFGGISSAAMNDLWILKGNANDVDNGEKVDCTSNFIDFLTIHGIFMVTGWGVLLQWGAFIARYMKFKDPLWFHLHRGFQVVGLVLSICGLAFAIVSVPFDHLKFPHAIIGIIVMILGILQPINAAIRPHKPSVGEEKSLRRKIWEFIHLNCGRTALVFALINISLGVLLSVTATHNLIIWFVYLAILVLAYIIAEVLKCVKKKNSGKTDSFNLENKT</sequence>
<dbReference type="CTD" id="20235724"/>
<evidence type="ECO:0000256" key="5">
    <source>
        <dbReference type="ARBA" id="ARBA00022989"/>
    </source>
</evidence>
<dbReference type="SUPFAM" id="SSF117281">
    <property type="entry name" value="Kelch motif"/>
    <property type="match status" value="1"/>
</dbReference>
<keyword evidence="5 7" id="KW-1133">Transmembrane helix</keyword>
<evidence type="ECO:0000256" key="6">
    <source>
        <dbReference type="ARBA" id="ARBA00023136"/>
    </source>
</evidence>
<dbReference type="GeneID" id="20235724"/>
<dbReference type="PANTHER" id="PTHR47281">
    <property type="entry name" value="OS09G0557700 PROTEIN"/>
    <property type="match status" value="1"/>
</dbReference>
<dbReference type="EMBL" id="KB201304">
    <property type="protein sequence ID" value="ESO97513.1"/>
    <property type="molecule type" value="Genomic_DNA"/>
</dbReference>
<name>V4A116_LOTGI</name>
<dbReference type="Gene3D" id="2.120.10.80">
    <property type="entry name" value="Kelch-type beta propeller"/>
    <property type="match status" value="1"/>
</dbReference>
<keyword evidence="3 7" id="KW-0812">Transmembrane</keyword>
<dbReference type="OMA" id="DIRTETW"/>
<dbReference type="CDD" id="cd08760">
    <property type="entry name" value="Cyt_b561_FRRS1_like"/>
    <property type="match status" value="1"/>
</dbReference>
<dbReference type="OrthoDB" id="2419613at2759"/>
<dbReference type="GO" id="GO:0016020">
    <property type="term" value="C:membrane"/>
    <property type="evidence" value="ECO:0007669"/>
    <property type="project" value="UniProtKB-SubCell"/>
</dbReference>
<dbReference type="STRING" id="225164.V4A116"/>
<organism evidence="9 10">
    <name type="scientific">Lottia gigantea</name>
    <name type="common">Giant owl limpet</name>
    <dbReference type="NCBI Taxonomy" id="225164"/>
    <lineage>
        <taxon>Eukaryota</taxon>
        <taxon>Metazoa</taxon>
        <taxon>Spiralia</taxon>
        <taxon>Lophotrochozoa</taxon>
        <taxon>Mollusca</taxon>
        <taxon>Gastropoda</taxon>
        <taxon>Patellogastropoda</taxon>
        <taxon>Lottioidea</taxon>
        <taxon>Lottiidae</taxon>
        <taxon>Lottia</taxon>
    </lineage>
</organism>
<proteinExistence type="predicted"/>
<keyword evidence="6 7" id="KW-0472">Membrane</keyword>
<dbReference type="InterPro" id="IPR015915">
    <property type="entry name" value="Kelch-typ_b-propeller"/>
</dbReference>
<evidence type="ECO:0000259" key="8">
    <source>
        <dbReference type="PROSITE" id="PS50939"/>
    </source>
</evidence>
<evidence type="ECO:0000256" key="7">
    <source>
        <dbReference type="SAM" id="Phobius"/>
    </source>
</evidence>
<dbReference type="Proteomes" id="UP000030746">
    <property type="component" value="Unassembled WGS sequence"/>
</dbReference>
<dbReference type="SMART" id="SM00665">
    <property type="entry name" value="B561"/>
    <property type="match status" value="1"/>
</dbReference>
<evidence type="ECO:0000313" key="9">
    <source>
        <dbReference type="EMBL" id="ESO97513.1"/>
    </source>
</evidence>
<dbReference type="RefSeq" id="XP_009051379.1">
    <property type="nucleotide sequence ID" value="XM_009053131.1"/>
</dbReference>
<keyword evidence="2" id="KW-0813">Transport</keyword>
<keyword evidence="10" id="KW-1185">Reference proteome</keyword>
<feature type="transmembrane region" description="Helical" evidence="7">
    <location>
        <begin position="188"/>
        <end position="209"/>
    </location>
</feature>
<evidence type="ECO:0000313" key="10">
    <source>
        <dbReference type="Proteomes" id="UP000030746"/>
    </source>
</evidence>
<dbReference type="PROSITE" id="PS50939">
    <property type="entry name" value="CYTOCHROME_B561"/>
    <property type="match status" value="1"/>
</dbReference>
<feature type="transmembrane region" description="Helical" evidence="7">
    <location>
        <begin position="327"/>
        <end position="347"/>
    </location>
</feature>
<comment type="subcellular location">
    <subcellularLocation>
        <location evidence="1">Membrane</location>
    </subcellularLocation>
</comment>
<dbReference type="AlphaFoldDB" id="V4A116"/>
<evidence type="ECO:0000256" key="4">
    <source>
        <dbReference type="ARBA" id="ARBA00022982"/>
    </source>
</evidence>
<dbReference type="KEGG" id="lgi:LOTGIDRAFT_152604"/>
<dbReference type="InterPro" id="IPR006593">
    <property type="entry name" value="Cyt_b561/ferric_Rdtase_TM"/>
</dbReference>
<feature type="transmembrane region" description="Helical" evidence="7">
    <location>
        <begin position="297"/>
        <end position="321"/>
    </location>
</feature>
<evidence type="ECO:0000256" key="2">
    <source>
        <dbReference type="ARBA" id="ARBA00022448"/>
    </source>
</evidence>
<accession>V4A116</accession>
<evidence type="ECO:0000256" key="3">
    <source>
        <dbReference type="ARBA" id="ARBA00022692"/>
    </source>
</evidence>
<feature type="transmembrane region" description="Helical" evidence="7">
    <location>
        <begin position="255"/>
        <end position="276"/>
    </location>
</feature>